<evidence type="ECO:0008006" key="3">
    <source>
        <dbReference type="Google" id="ProtNLM"/>
    </source>
</evidence>
<evidence type="ECO:0000313" key="2">
    <source>
        <dbReference type="Proteomes" id="UP000239326"/>
    </source>
</evidence>
<accession>A0A2S0N0M1</accession>
<sequence>MSSAPPPSLFAARDLPRLPGAAALQRLPPGGVITLLARRAQVLRIDSGCAWVTLGRGPVDGMGRADMRAGDTFVHAGQLLRVPAGTRAVIEAARGMELRFVWQAADATARQLRRRRGAGACEAQDAAACC</sequence>
<dbReference type="RefSeq" id="WP_106446662.1">
    <property type="nucleotide sequence ID" value="NZ_CP027669.1"/>
</dbReference>
<dbReference type="KEGG" id="simp:C6571_10680"/>
<name>A0A2S0N0M1_9BURK</name>
<dbReference type="AlphaFoldDB" id="A0A2S0N0M1"/>
<evidence type="ECO:0000313" key="1">
    <source>
        <dbReference type="EMBL" id="AVO41685.1"/>
    </source>
</evidence>
<dbReference type="SUPFAM" id="SSF51182">
    <property type="entry name" value="RmlC-like cupins"/>
    <property type="match status" value="1"/>
</dbReference>
<dbReference type="Pfam" id="PF11142">
    <property type="entry name" value="DUF2917"/>
    <property type="match status" value="1"/>
</dbReference>
<dbReference type="InterPro" id="IPR021317">
    <property type="entry name" value="DUF2917"/>
</dbReference>
<proteinExistence type="predicted"/>
<organism evidence="1 2">
    <name type="scientific">Simplicispira suum</name>
    <dbReference type="NCBI Taxonomy" id="2109915"/>
    <lineage>
        <taxon>Bacteria</taxon>
        <taxon>Pseudomonadati</taxon>
        <taxon>Pseudomonadota</taxon>
        <taxon>Betaproteobacteria</taxon>
        <taxon>Burkholderiales</taxon>
        <taxon>Comamonadaceae</taxon>
        <taxon>Simplicispira</taxon>
    </lineage>
</organism>
<dbReference type="EMBL" id="CP027669">
    <property type="protein sequence ID" value="AVO41685.1"/>
    <property type="molecule type" value="Genomic_DNA"/>
</dbReference>
<dbReference type="InterPro" id="IPR011051">
    <property type="entry name" value="RmlC_Cupin_sf"/>
</dbReference>
<dbReference type="OrthoDB" id="8899531at2"/>
<keyword evidence="2" id="KW-1185">Reference proteome</keyword>
<reference evidence="1 2" key="1">
    <citation type="submission" date="2018-03" db="EMBL/GenBank/DDBJ databases">
        <title>Genome sequencing of Simplicispira sp.</title>
        <authorList>
            <person name="Kim S.-J."/>
            <person name="Heo J."/>
            <person name="Kwon S.-W."/>
        </authorList>
    </citation>
    <scope>NUCLEOTIDE SEQUENCE [LARGE SCALE GENOMIC DNA]</scope>
    <source>
        <strain evidence="1 2">SC1-8</strain>
    </source>
</reference>
<dbReference type="Proteomes" id="UP000239326">
    <property type="component" value="Chromosome"/>
</dbReference>
<protein>
    <recommendedName>
        <fullName evidence="3">DUF2917 domain-containing protein</fullName>
    </recommendedName>
</protein>
<gene>
    <name evidence="1" type="ORF">C6571_10680</name>
</gene>